<dbReference type="Pfam" id="PF20043">
    <property type="entry name" value="DUF6445"/>
    <property type="match status" value="1"/>
</dbReference>
<sequence length="239" mass="27204">MSFKHLKVPEGIALPSVPSNSPELRYEKPELGSNYWVADDFFKYEEAMAIRSSCLEREVWKYGKPYTKELWPGMRTPNALNHKQLKKIEKYVKSVIKKNKLWVADSNKVVVDTNTAILVGAEEGASRPHVDNRYLCRYAAVLYLTPNPIASAGTSFYRLKYANEAAGGNVVDPPFANLVDALNVTSLPYSAWYKDLDIENRFNRLIVFKGNIVHSASEYFGSDLDSKRLAITFFWMCED</sequence>
<evidence type="ECO:0008006" key="3">
    <source>
        <dbReference type="Google" id="ProtNLM"/>
    </source>
</evidence>
<name>A0A510XTW8_9GAMM</name>
<evidence type="ECO:0000313" key="1">
    <source>
        <dbReference type="EMBL" id="GEK54453.1"/>
    </source>
</evidence>
<dbReference type="RefSeq" id="WP_089348989.1">
    <property type="nucleotide sequence ID" value="NZ_BJUM01000010.1"/>
</dbReference>
<dbReference type="EMBL" id="BJUM01000010">
    <property type="protein sequence ID" value="GEK54453.1"/>
    <property type="molecule type" value="Genomic_DNA"/>
</dbReference>
<organism evidence="1 2">
    <name type="scientific">Pseudoalteromonas espejiana</name>
    <dbReference type="NCBI Taxonomy" id="28107"/>
    <lineage>
        <taxon>Bacteria</taxon>
        <taxon>Pseudomonadati</taxon>
        <taxon>Pseudomonadota</taxon>
        <taxon>Gammaproteobacteria</taxon>
        <taxon>Alteromonadales</taxon>
        <taxon>Pseudoalteromonadaceae</taxon>
        <taxon>Pseudoalteromonas</taxon>
    </lineage>
</organism>
<dbReference type="InterPro" id="IPR045617">
    <property type="entry name" value="DUF6445"/>
</dbReference>
<reference evidence="1 2" key="1">
    <citation type="submission" date="2019-07" db="EMBL/GenBank/DDBJ databases">
        <title>Whole genome shotgun sequence of Pseudoalteromonas espejiana NBRC 102222.</title>
        <authorList>
            <person name="Hosoyama A."/>
            <person name="Uohara A."/>
            <person name="Ohji S."/>
            <person name="Ichikawa N."/>
        </authorList>
    </citation>
    <scope>NUCLEOTIDE SEQUENCE [LARGE SCALE GENOMIC DNA]</scope>
    <source>
        <strain evidence="1 2">NBRC 102222</strain>
    </source>
</reference>
<dbReference type="OrthoDB" id="4048724at2"/>
<proteinExistence type="predicted"/>
<comment type="caution">
    <text evidence="1">The sequence shown here is derived from an EMBL/GenBank/DDBJ whole genome shotgun (WGS) entry which is preliminary data.</text>
</comment>
<dbReference type="Proteomes" id="UP000321419">
    <property type="component" value="Unassembled WGS sequence"/>
</dbReference>
<accession>A0A510XTW8</accession>
<dbReference type="AlphaFoldDB" id="A0A510XTW8"/>
<gene>
    <name evidence="1" type="ORF">PES01_12980</name>
</gene>
<evidence type="ECO:0000313" key="2">
    <source>
        <dbReference type="Proteomes" id="UP000321419"/>
    </source>
</evidence>
<dbReference type="Gene3D" id="2.60.120.620">
    <property type="entry name" value="q2cbj1_9rhob like domain"/>
    <property type="match status" value="1"/>
</dbReference>
<keyword evidence="2" id="KW-1185">Reference proteome</keyword>
<protein>
    <recommendedName>
        <fullName evidence="3">Prolyl 4-hydroxylase alpha subunit Fe(2+) 2OG dioxygenase domain-containing protein</fullName>
    </recommendedName>
</protein>